<dbReference type="EMBL" id="AP018164">
    <property type="protein sequence ID" value="BAX91488.1"/>
    <property type="molecule type" value="Genomic_DNA"/>
</dbReference>
<dbReference type="Gene3D" id="3.30.460.40">
    <property type="match status" value="1"/>
</dbReference>
<organism evidence="2 3">
    <name type="scientific">Mycobacterium shigaense</name>
    <dbReference type="NCBI Taxonomy" id="722731"/>
    <lineage>
        <taxon>Bacteria</taxon>
        <taxon>Bacillati</taxon>
        <taxon>Actinomycetota</taxon>
        <taxon>Actinomycetes</taxon>
        <taxon>Mycobacteriales</taxon>
        <taxon>Mycobacteriaceae</taxon>
        <taxon>Mycobacterium</taxon>
        <taxon>Mycobacterium simiae complex</taxon>
    </lineage>
</organism>
<dbReference type="SUPFAM" id="SSF81301">
    <property type="entry name" value="Nucleotidyltransferase"/>
    <property type="match status" value="1"/>
</dbReference>
<evidence type="ECO:0008006" key="4">
    <source>
        <dbReference type="Google" id="ProtNLM"/>
    </source>
</evidence>
<dbReference type="Proteomes" id="UP000217736">
    <property type="component" value="Chromosome"/>
</dbReference>
<evidence type="ECO:0000313" key="2">
    <source>
        <dbReference type="EMBL" id="BAX91488.1"/>
    </source>
</evidence>
<proteinExistence type="predicted"/>
<reference evidence="3" key="1">
    <citation type="submission" date="2017-06" db="EMBL/GenBank/DDBJ databases">
        <title>Complete Genome Sequence of Mycobacterium shigaense.</title>
        <authorList>
            <person name="Fukano H."/>
            <person name="Yoshida M."/>
            <person name="Kazumi Y."/>
            <person name="Ogura Y."/>
            <person name="Mitarai S."/>
            <person name="Hayashi T."/>
            <person name="Hoshino Y."/>
        </authorList>
    </citation>
    <scope>NUCLEOTIDE SEQUENCE [LARGE SCALE GENOMIC DNA]</scope>
    <source>
        <strain evidence="3">UN-152</strain>
    </source>
</reference>
<evidence type="ECO:0000256" key="1">
    <source>
        <dbReference type="SAM" id="MobiDB-lite"/>
    </source>
</evidence>
<gene>
    <name evidence="2" type="ORF">MSG_01330</name>
</gene>
<sequence>MPTPSAGYDLPTMANTEPPAESLPCPAQLRESLRSAASALKEHGPRFALAGSYALWSYGGPEPSHDVDLVVAESDVTSAIDTLRAAGFVIEHPPEDWLFKARAGDTLVDVLHRVNGIPVDAAFLDRAELRDVLAIRMPVLPPTMVLTQKLLALHEHHCDFGRLLPAARAVRERLEWDDLRKATDDNDYAAAFLVLADRLGLTD</sequence>
<keyword evidence="3" id="KW-1185">Reference proteome</keyword>
<feature type="region of interest" description="Disordered" evidence="1">
    <location>
        <begin position="1"/>
        <end position="22"/>
    </location>
</feature>
<protein>
    <recommendedName>
        <fullName evidence="4">Nucleotidyltransferase</fullName>
    </recommendedName>
</protein>
<name>A0A1Z4EEX0_9MYCO</name>
<dbReference type="InterPro" id="IPR043519">
    <property type="entry name" value="NT_sf"/>
</dbReference>
<accession>A0A1Z4EEX0</accession>
<evidence type="ECO:0000313" key="3">
    <source>
        <dbReference type="Proteomes" id="UP000217736"/>
    </source>
</evidence>
<dbReference type="KEGG" id="mshg:MSG_01330"/>
<dbReference type="AlphaFoldDB" id="A0A1Z4EEX0"/>